<evidence type="ECO:0000313" key="9">
    <source>
        <dbReference type="Proteomes" id="UP000085678"/>
    </source>
</evidence>
<organism evidence="9 10">
    <name type="scientific">Lingula anatina</name>
    <name type="common">Brachiopod</name>
    <name type="synonym">Lingula unguis</name>
    <dbReference type="NCBI Taxonomy" id="7574"/>
    <lineage>
        <taxon>Eukaryota</taxon>
        <taxon>Metazoa</taxon>
        <taxon>Spiralia</taxon>
        <taxon>Lophotrochozoa</taxon>
        <taxon>Brachiopoda</taxon>
        <taxon>Linguliformea</taxon>
        <taxon>Lingulata</taxon>
        <taxon>Lingulida</taxon>
        <taxon>Linguloidea</taxon>
        <taxon>Lingulidae</taxon>
        <taxon>Lingula</taxon>
    </lineage>
</organism>
<evidence type="ECO:0000256" key="2">
    <source>
        <dbReference type="ARBA" id="ARBA00023015"/>
    </source>
</evidence>
<dbReference type="PROSITE" id="PS50888">
    <property type="entry name" value="BHLH"/>
    <property type="match status" value="1"/>
</dbReference>
<dbReference type="Gene3D" id="6.10.250.980">
    <property type="match status" value="1"/>
</dbReference>
<dbReference type="PROSITE" id="PS51054">
    <property type="entry name" value="ORANGE"/>
    <property type="match status" value="1"/>
</dbReference>
<dbReference type="GeneID" id="106175229"/>
<dbReference type="STRING" id="7574.A0A1S3JQE9"/>
<evidence type="ECO:0000256" key="4">
    <source>
        <dbReference type="ARBA" id="ARBA00023163"/>
    </source>
</evidence>
<dbReference type="GO" id="GO:0005634">
    <property type="term" value="C:nucleus"/>
    <property type="evidence" value="ECO:0007669"/>
    <property type="project" value="UniProtKB-SubCell"/>
</dbReference>
<keyword evidence="9" id="KW-1185">Reference proteome</keyword>
<dbReference type="SUPFAM" id="SSF47459">
    <property type="entry name" value="HLH, helix-loop-helix DNA-binding domain"/>
    <property type="match status" value="1"/>
</dbReference>
<evidence type="ECO:0000259" key="8">
    <source>
        <dbReference type="PROSITE" id="PS51054"/>
    </source>
</evidence>
<dbReference type="Gene3D" id="4.10.280.10">
    <property type="entry name" value="Helix-loop-helix DNA-binding domain"/>
    <property type="match status" value="1"/>
</dbReference>
<evidence type="ECO:0000256" key="6">
    <source>
        <dbReference type="SAM" id="MobiDB-lite"/>
    </source>
</evidence>
<keyword evidence="3" id="KW-0238">DNA-binding</keyword>
<dbReference type="KEGG" id="lak:106175229"/>
<evidence type="ECO:0000259" key="7">
    <source>
        <dbReference type="PROSITE" id="PS50888"/>
    </source>
</evidence>
<dbReference type="Pfam" id="PF00010">
    <property type="entry name" value="HLH"/>
    <property type="match status" value="1"/>
</dbReference>
<dbReference type="SUPFAM" id="SSF158457">
    <property type="entry name" value="Orange domain-like"/>
    <property type="match status" value="1"/>
</dbReference>
<feature type="domain" description="Orange" evidence="8">
    <location>
        <begin position="79"/>
        <end position="112"/>
    </location>
</feature>
<proteinExistence type="predicted"/>
<dbReference type="InterPro" id="IPR050370">
    <property type="entry name" value="HES_HEY"/>
</dbReference>
<feature type="compositionally biased region" description="Basic and acidic residues" evidence="6">
    <location>
        <begin position="176"/>
        <end position="189"/>
    </location>
</feature>
<dbReference type="InterPro" id="IPR036638">
    <property type="entry name" value="HLH_DNA-bd_sf"/>
</dbReference>
<dbReference type="SMART" id="SM00353">
    <property type="entry name" value="HLH"/>
    <property type="match status" value="1"/>
</dbReference>
<dbReference type="SMART" id="SM00511">
    <property type="entry name" value="ORANGE"/>
    <property type="match status" value="1"/>
</dbReference>
<comment type="subcellular location">
    <subcellularLocation>
        <location evidence="1">Nucleus</location>
    </subcellularLocation>
</comment>
<sequence length="396" mass="44186">MDSRKSNKPLMEKRRRARINECLNQLKYLVLQAMNRDGSAYSKLEKADILEMTVKFLRGLQRQSLIMSAAFEPNVVEKFKTGFSECTTEVQRYMTSVESVDPDLQLRLVNYLANCVNGMSVATTTMRQHTFSLFPVAHAHRISAPFPYPVAPHPPGGFHIPGAVPMFRTPPSHTITRTDMESTHNEHPQENQAPSSLFKESVAPSGDQFHLSKNKLGDGDDSVQSVFSSCLPSSSKSQSNDHLTNTASEQHLNNDYSSVLQTEKRNLKCRHERIYNSVNESKGLQVTSSETQMSSASGIAVHGGTPTCDQSQKMPVFMTSDEAATKFGANFDKSERHHTASGSAIKLSEVSIKVERFEEDEYEEAVQTAQAHIDIESILHQLDDHVTPGKWPRVCK</sequence>
<evidence type="ECO:0000313" key="10">
    <source>
        <dbReference type="RefSeq" id="XP_013412582.1"/>
    </source>
</evidence>
<keyword evidence="5" id="KW-0539">Nucleus</keyword>
<name>A0A1S3JQE9_LINAN</name>
<dbReference type="GO" id="GO:0006355">
    <property type="term" value="P:regulation of DNA-templated transcription"/>
    <property type="evidence" value="ECO:0007669"/>
    <property type="project" value="InterPro"/>
</dbReference>
<feature type="compositionally biased region" description="Polar residues" evidence="6">
    <location>
        <begin position="240"/>
        <end position="250"/>
    </location>
</feature>
<dbReference type="Pfam" id="PF07527">
    <property type="entry name" value="Hairy_orange"/>
    <property type="match status" value="1"/>
</dbReference>
<dbReference type="GO" id="GO:0046983">
    <property type="term" value="F:protein dimerization activity"/>
    <property type="evidence" value="ECO:0007669"/>
    <property type="project" value="InterPro"/>
</dbReference>
<feature type="region of interest" description="Disordered" evidence="6">
    <location>
        <begin position="171"/>
        <end position="250"/>
    </location>
</feature>
<dbReference type="FunFam" id="4.10.280.10:FF:000009">
    <property type="entry name" value="Transcription factor HES-1"/>
    <property type="match status" value="1"/>
</dbReference>
<dbReference type="Proteomes" id="UP000085678">
    <property type="component" value="Unplaced"/>
</dbReference>
<evidence type="ECO:0000256" key="1">
    <source>
        <dbReference type="ARBA" id="ARBA00004123"/>
    </source>
</evidence>
<dbReference type="InParanoid" id="A0A1S3JQE9"/>
<keyword evidence="2" id="KW-0805">Transcription regulation</keyword>
<dbReference type="RefSeq" id="XP_013412582.1">
    <property type="nucleotide sequence ID" value="XM_013557128.1"/>
</dbReference>
<dbReference type="CDD" id="cd11459">
    <property type="entry name" value="bHLH-O_HES1_4"/>
    <property type="match status" value="1"/>
</dbReference>
<dbReference type="PANTHER" id="PTHR10985">
    <property type="entry name" value="BASIC HELIX-LOOP-HELIX TRANSCRIPTION FACTOR, HES-RELATED"/>
    <property type="match status" value="1"/>
</dbReference>
<keyword evidence="4" id="KW-0804">Transcription</keyword>
<evidence type="ECO:0000256" key="5">
    <source>
        <dbReference type="ARBA" id="ARBA00023242"/>
    </source>
</evidence>
<reference evidence="10" key="1">
    <citation type="submission" date="2025-08" db="UniProtKB">
        <authorList>
            <consortium name="RefSeq"/>
        </authorList>
    </citation>
    <scope>IDENTIFICATION</scope>
    <source>
        <tissue evidence="10">Gonads</tissue>
    </source>
</reference>
<dbReference type="OrthoDB" id="6371181at2759"/>
<dbReference type="InterPro" id="IPR003650">
    <property type="entry name" value="Orange_dom"/>
</dbReference>
<dbReference type="AlphaFoldDB" id="A0A1S3JQE9"/>
<evidence type="ECO:0000256" key="3">
    <source>
        <dbReference type="ARBA" id="ARBA00023125"/>
    </source>
</evidence>
<feature type="domain" description="BHLH" evidence="7">
    <location>
        <begin position="3"/>
        <end position="60"/>
    </location>
</feature>
<gene>
    <name evidence="10" type="primary">LOC106175229</name>
</gene>
<dbReference type="InterPro" id="IPR011598">
    <property type="entry name" value="bHLH_dom"/>
</dbReference>
<dbReference type="GO" id="GO:0003677">
    <property type="term" value="F:DNA binding"/>
    <property type="evidence" value="ECO:0007669"/>
    <property type="project" value="UniProtKB-KW"/>
</dbReference>
<protein>
    <submittedName>
        <fullName evidence="10">Hairy/enhancer-of-split related with YRPW motif-like protein</fullName>
    </submittedName>
</protein>
<accession>A0A1S3JQE9</accession>
<feature type="compositionally biased region" description="Low complexity" evidence="6">
    <location>
        <begin position="222"/>
        <end position="238"/>
    </location>
</feature>